<dbReference type="Gene3D" id="3.10.290.10">
    <property type="entry name" value="RNA-binding S4 domain"/>
    <property type="match status" value="1"/>
</dbReference>
<dbReference type="CDD" id="cd02553">
    <property type="entry name" value="PseudoU_synth_RsuA"/>
    <property type="match status" value="1"/>
</dbReference>
<dbReference type="InterPro" id="IPR002942">
    <property type="entry name" value="S4_RNA-bd"/>
</dbReference>
<dbReference type="SMART" id="SM00363">
    <property type="entry name" value="S4"/>
    <property type="match status" value="1"/>
</dbReference>
<dbReference type="InterPro" id="IPR050343">
    <property type="entry name" value="RsuA_PseudoU_synthase"/>
</dbReference>
<dbReference type="GO" id="GO:0003723">
    <property type="term" value="F:RNA binding"/>
    <property type="evidence" value="ECO:0007669"/>
    <property type="project" value="UniProtKB-KW"/>
</dbReference>
<dbReference type="EC" id="5.4.99.-" evidence="5"/>
<dbReference type="Pfam" id="PF01479">
    <property type="entry name" value="S4"/>
    <property type="match status" value="1"/>
</dbReference>
<dbReference type="CDD" id="cd00165">
    <property type="entry name" value="S4"/>
    <property type="match status" value="1"/>
</dbReference>
<dbReference type="InterPro" id="IPR020094">
    <property type="entry name" value="TruA/RsuA/RluB/E/F_N"/>
</dbReference>
<sequence length="239" mass="26787">MRLDKLLSEVGYGSRKEVKQLLKKSHVTVDGVRQRDGKYQVNPDEQVICVEGEQLFYEADVYLLLHKPMGVISATEDPRHRTVLDLLPADYQKRGIFPVGRLDKDTTGLLLLTNNGDLAHALLSPKKKVPKTYWAKIAGVVTEADVTLFKQGMTISGNESVAPAHLVIEEVDEQEQTSEIRLTITEGKFHQVKRMFEAVDKKVLLLHRETMGPLKLTEDLTVGTFRALTTAEKQALAII</sequence>
<dbReference type="AlphaFoldDB" id="A0AAE9XFP6"/>
<dbReference type="SUPFAM" id="SSF55120">
    <property type="entry name" value="Pseudouridine synthase"/>
    <property type="match status" value="1"/>
</dbReference>
<evidence type="ECO:0000259" key="6">
    <source>
        <dbReference type="SMART" id="SM00363"/>
    </source>
</evidence>
<keyword evidence="3 5" id="KW-0413">Isomerase</keyword>
<dbReference type="InterPro" id="IPR006145">
    <property type="entry name" value="PsdUridine_synth_RsuA/RluA"/>
</dbReference>
<dbReference type="InterPro" id="IPR018496">
    <property type="entry name" value="PsdUridine_synth_RsuA/RluB_CS"/>
</dbReference>
<dbReference type="InterPro" id="IPR036986">
    <property type="entry name" value="S4_RNA-bd_sf"/>
</dbReference>
<dbReference type="SUPFAM" id="SSF55174">
    <property type="entry name" value="Alpha-L RNA-binding motif"/>
    <property type="match status" value="1"/>
</dbReference>
<dbReference type="GO" id="GO:0005829">
    <property type="term" value="C:cytosol"/>
    <property type="evidence" value="ECO:0007669"/>
    <property type="project" value="UniProtKB-ARBA"/>
</dbReference>
<evidence type="ECO:0000256" key="4">
    <source>
        <dbReference type="PROSITE-ProRule" id="PRU00182"/>
    </source>
</evidence>
<evidence type="ECO:0000256" key="3">
    <source>
        <dbReference type="ARBA" id="ARBA00023235"/>
    </source>
</evidence>
<reference evidence="7" key="1">
    <citation type="submission" date="2023-01" db="EMBL/GenBank/DDBJ databases">
        <title>Oxazolidinone resistance genes in florfenicol resistant enterococci from beef cattle and veal calves at slaughter.</title>
        <authorList>
            <person name="Biggel M."/>
        </authorList>
    </citation>
    <scope>NUCLEOTIDE SEQUENCE</scope>
    <source>
        <strain evidence="7">K204-1</strain>
    </source>
</reference>
<dbReference type="Proteomes" id="UP001179600">
    <property type="component" value="Chromosome"/>
</dbReference>
<proteinExistence type="inferred from homology"/>
<evidence type="ECO:0000256" key="1">
    <source>
        <dbReference type="ARBA" id="ARBA00008348"/>
    </source>
</evidence>
<organism evidence="7 8">
    <name type="scientific">Vagococcus lutrae</name>
    <dbReference type="NCBI Taxonomy" id="81947"/>
    <lineage>
        <taxon>Bacteria</taxon>
        <taxon>Bacillati</taxon>
        <taxon>Bacillota</taxon>
        <taxon>Bacilli</taxon>
        <taxon>Lactobacillales</taxon>
        <taxon>Enterococcaceae</taxon>
        <taxon>Vagococcus</taxon>
    </lineage>
</organism>
<name>A0AAE9XFP6_9ENTE</name>
<dbReference type="PROSITE" id="PS01149">
    <property type="entry name" value="PSI_RSU"/>
    <property type="match status" value="1"/>
</dbReference>
<comment type="similarity">
    <text evidence="1 5">Belongs to the pseudouridine synthase RsuA family.</text>
</comment>
<dbReference type="InterPro" id="IPR020103">
    <property type="entry name" value="PsdUridine_synth_cat_dom_sf"/>
</dbReference>
<dbReference type="PANTHER" id="PTHR47683:SF4">
    <property type="entry name" value="PSEUDOURIDINE SYNTHASE"/>
    <property type="match status" value="1"/>
</dbReference>
<evidence type="ECO:0000256" key="5">
    <source>
        <dbReference type="RuleBase" id="RU003887"/>
    </source>
</evidence>
<feature type="domain" description="RNA-binding S4" evidence="6">
    <location>
        <begin position="1"/>
        <end position="63"/>
    </location>
</feature>
<evidence type="ECO:0000313" key="7">
    <source>
        <dbReference type="EMBL" id="WCG22891.1"/>
    </source>
</evidence>
<gene>
    <name evidence="7" type="ORF">PML95_01205</name>
</gene>
<dbReference type="InterPro" id="IPR042092">
    <property type="entry name" value="PsdUridine_s_RsuA/RluB/E/F_cat"/>
</dbReference>
<keyword evidence="2 4" id="KW-0694">RNA-binding</keyword>
<evidence type="ECO:0000256" key="2">
    <source>
        <dbReference type="ARBA" id="ARBA00022884"/>
    </source>
</evidence>
<dbReference type="NCBIfam" id="TIGR00093">
    <property type="entry name" value="pseudouridine synthase"/>
    <property type="match status" value="1"/>
</dbReference>
<dbReference type="GO" id="GO:0000455">
    <property type="term" value="P:enzyme-directed rRNA pseudouridine synthesis"/>
    <property type="evidence" value="ECO:0007669"/>
    <property type="project" value="UniProtKB-ARBA"/>
</dbReference>
<dbReference type="Gene3D" id="3.30.70.1560">
    <property type="entry name" value="Alpha-L RNA-binding motif"/>
    <property type="match status" value="1"/>
</dbReference>
<dbReference type="GO" id="GO:0120159">
    <property type="term" value="F:rRNA pseudouridine synthase activity"/>
    <property type="evidence" value="ECO:0007669"/>
    <property type="project" value="UniProtKB-ARBA"/>
</dbReference>
<accession>A0AAE9XFP6</accession>
<dbReference type="FunFam" id="3.30.70.1560:FF:000001">
    <property type="entry name" value="Pseudouridine synthase"/>
    <property type="match status" value="1"/>
</dbReference>
<dbReference type="InterPro" id="IPR000748">
    <property type="entry name" value="PsdUridine_synth_RsuA/RluB/E/F"/>
</dbReference>
<dbReference type="PANTHER" id="PTHR47683">
    <property type="entry name" value="PSEUDOURIDINE SYNTHASE FAMILY PROTEIN-RELATED"/>
    <property type="match status" value="1"/>
</dbReference>
<protein>
    <recommendedName>
        <fullName evidence="5">Pseudouridine synthase</fullName>
        <ecNumber evidence="5">5.4.99.-</ecNumber>
    </recommendedName>
</protein>
<dbReference type="Gene3D" id="3.30.70.580">
    <property type="entry name" value="Pseudouridine synthase I, catalytic domain, N-terminal subdomain"/>
    <property type="match status" value="1"/>
</dbReference>
<dbReference type="PROSITE" id="PS50889">
    <property type="entry name" value="S4"/>
    <property type="match status" value="1"/>
</dbReference>
<dbReference type="Pfam" id="PF00849">
    <property type="entry name" value="PseudoU_synth_2"/>
    <property type="match status" value="1"/>
</dbReference>
<evidence type="ECO:0000313" key="8">
    <source>
        <dbReference type="Proteomes" id="UP001179600"/>
    </source>
</evidence>
<dbReference type="EMBL" id="CP116507">
    <property type="protein sequence ID" value="WCG22891.1"/>
    <property type="molecule type" value="Genomic_DNA"/>
</dbReference>
<dbReference type="RefSeq" id="WP_126762346.1">
    <property type="nucleotide sequence ID" value="NZ_CP116507.1"/>
</dbReference>